<dbReference type="EMBL" id="KE148150">
    <property type="protein sequence ID" value="EPE07701.1"/>
    <property type="molecule type" value="Genomic_DNA"/>
</dbReference>
<accession>S3C740</accession>
<organism evidence="1 2">
    <name type="scientific">Ophiostoma piceae (strain UAMH 11346)</name>
    <name type="common">Sap stain fungus</name>
    <dbReference type="NCBI Taxonomy" id="1262450"/>
    <lineage>
        <taxon>Eukaryota</taxon>
        <taxon>Fungi</taxon>
        <taxon>Dikarya</taxon>
        <taxon>Ascomycota</taxon>
        <taxon>Pezizomycotina</taxon>
        <taxon>Sordariomycetes</taxon>
        <taxon>Sordariomycetidae</taxon>
        <taxon>Ophiostomatales</taxon>
        <taxon>Ophiostomataceae</taxon>
        <taxon>Ophiostoma</taxon>
    </lineage>
</organism>
<dbReference type="VEuPathDB" id="FungiDB:F503_00423"/>
<dbReference type="Proteomes" id="UP000016923">
    <property type="component" value="Unassembled WGS sequence"/>
</dbReference>
<sequence length="83" mass="9181">MSSFDSWRSAEAEGRFSTLSYLDPLSHLQQLHFLHLAADASVTSLRRPTSSAIDYCTAYHTTPRHYPAPAQLRSALAGDGLME</sequence>
<keyword evidence="2" id="KW-1185">Reference proteome</keyword>
<evidence type="ECO:0000313" key="2">
    <source>
        <dbReference type="Proteomes" id="UP000016923"/>
    </source>
</evidence>
<dbReference type="HOGENOM" id="CLU_2543163_0_0_1"/>
<reference evidence="1 2" key="1">
    <citation type="journal article" date="2013" name="BMC Genomics">
        <title>The genome and transcriptome of the pine saprophyte Ophiostoma piceae, and a comparison with the bark beetle-associated pine pathogen Grosmannia clavigera.</title>
        <authorList>
            <person name="Haridas S."/>
            <person name="Wang Y."/>
            <person name="Lim L."/>
            <person name="Massoumi Alamouti S."/>
            <person name="Jackman S."/>
            <person name="Docking R."/>
            <person name="Robertson G."/>
            <person name="Birol I."/>
            <person name="Bohlmann J."/>
            <person name="Breuil C."/>
        </authorList>
    </citation>
    <scope>NUCLEOTIDE SEQUENCE [LARGE SCALE GENOMIC DNA]</scope>
    <source>
        <strain evidence="1 2">UAMH 11346</strain>
    </source>
</reference>
<protein>
    <submittedName>
        <fullName evidence="1">Uncharacterized protein</fullName>
    </submittedName>
</protein>
<proteinExistence type="predicted"/>
<gene>
    <name evidence="1" type="ORF">F503_00423</name>
</gene>
<dbReference type="AlphaFoldDB" id="S3C740"/>
<name>S3C740_OPHP1</name>
<evidence type="ECO:0000313" key="1">
    <source>
        <dbReference type="EMBL" id="EPE07701.1"/>
    </source>
</evidence>